<comment type="subcellular location">
    <subcellularLocation>
        <location evidence="1">Membrane</location>
        <topology evidence="1">Multi-pass membrane protein</topology>
    </subcellularLocation>
</comment>
<feature type="transmembrane region" description="Helical" evidence="7">
    <location>
        <begin position="303"/>
        <end position="322"/>
    </location>
</feature>
<protein>
    <recommendedName>
        <fullName evidence="8">Major facilitator superfamily (MFS) profile domain-containing protein</fullName>
    </recommendedName>
</protein>
<sequence>MTRESESHSKSADDRSSSSPTLLREKIQPSQAEAAEGGPETAMIAPKTGGQDPEKAVNTYDSVPEENLGTIPPKTTPVSPEIAANPTSRGNFDEEDKEYISGYKLYVALFGIISVFFLVLLDFSITATAIPYITSDFHRLQDIGWYGSAYVLSSAALQPLTGKLYTYLSAKKTFLFFSIIFEIGSLLCAVSTSSLFFIFGRTVAGLGSSGLENGALTLIAGAVPLNKRPFYYGVVFAVCQTGIVVGPLIGGALTQYVSWRWCFYINLPIGAVSGLFLLFTHIPDETLKPPFSFALLRSIVPELDLTGFALFAPTTIMFLLALEWGSSEYGWSSPTVIGLFAGSGATLILFLLWEWRVGERALIPFHQLKRRIIWASIIQNTSLFVNNFVGVNYVPIYFQAVRGVGPSLSGVYTLPSILMQLLSLVITGALVRRLGYYIPFSILAGATTAVACGLISTWNPHTSTAAWIGHQILFGLRGMGLQMAVISIQNAVTPAQSPTVIAFSVFMENLVASIFTIVGNAIFTQTLTRQVSVLAPSVSPEAALAVGGGAEAVRALLPPGSPELSGLLLAFSDSVNAVFYLLAALAGVSFIAAWGMGWVDTRKKAPPETET</sequence>
<dbReference type="CDD" id="cd17502">
    <property type="entry name" value="MFS_Azr1_MDR_like"/>
    <property type="match status" value="1"/>
</dbReference>
<keyword evidence="5 7" id="KW-0472">Membrane</keyword>
<dbReference type="InterPro" id="IPR011701">
    <property type="entry name" value="MFS"/>
</dbReference>
<feature type="transmembrane region" description="Helical" evidence="7">
    <location>
        <begin position="373"/>
        <end position="398"/>
    </location>
</feature>
<keyword evidence="10" id="KW-1185">Reference proteome</keyword>
<reference evidence="9" key="1">
    <citation type="submission" date="2023-06" db="EMBL/GenBank/DDBJ databases">
        <authorList>
            <person name="Noh H."/>
        </authorList>
    </citation>
    <scope>NUCLEOTIDE SEQUENCE</scope>
    <source>
        <strain evidence="9">DUCC20226</strain>
    </source>
</reference>
<feature type="transmembrane region" description="Helical" evidence="7">
    <location>
        <begin position="143"/>
        <end position="162"/>
    </location>
</feature>
<dbReference type="Pfam" id="PF07690">
    <property type="entry name" value="MFS_1"/>
    <property type="match status" value="1"/>
</dbReference>
<feature type="transmembrane region" description="Helical" evidence="7">
    <location>
        <begin position="174"/>
        <end position="199"/>
    </location>
</feature>
<dbReference type="InterPro" id="IPR036259">
    <property type="entry name" value="MFS_trans_sf"/>
</dbReference>
<dbReference type="GO" id="GO:0005886">
    <property type="term" value="C:plasma membrane"/>
    <property type="evidence" value="ECO:0007669"/>
    <property type="project" value="TreeGrafter"/>
</dbReference>
<accession>A0AAD9S8W8</accession>
<feature type="transmembrane region" description="Helical" evidence="7">
    <location>
        <begin position="334"/>
        <end position="353"/>
    </location>
</feature>
<dbReference type="GO" id="GO:0022857">
    <property type="term" value="F:transmembrane transporter activity"/>
    <property type="evidence" value="ECO:0007669"/>
    <property type="project" value="InterPro"/>
</dbReference>
<evidence type="ECO:0000256" key="3">
    <source>
        <dbReference type="ARBA" id="ARBA00022692"/>
    </source>
</evidence>
<feature type="transmembrane region" description="Helical" evidence="7">
    <location>
        <begin position="263"/>
        <end position="282"/>
    </location>
</feature>
<evidence type="ECO:0000313" key="10">
    <source>
        <dbReference type="Proteomes" id="UP001265746"/>
    </source>
</evidence>
<gene>
    <name evidence="9" type="ORF">N8I77_010653</name>
</gene>
<dbReference type="SUPFAM" id="SSF103473">
    <property type="entry name" value="MFS general substrate transporter"/>
    <property type="match status" value="1"/>
</dbReference>
<evidence type="ECO:0000259" key="8">
    <source>
        <dbReference type="PROSITE" id="PS50850"/>
    </source>
</evidence>
<organism evidence="9 10">
    <name type="scientific">Phomopsis amygdali</name>
    <name type="common">Fusicoccum amygdali</name>
    <dbReference type="NCBI Taxonomy" id="1214568"/>
    <lineage>
        <taxon>Eukaryota</taxon>
        <taxon>Fungi</taxon>
        <taxon>Dikarya</taxon>
        <taxon>Ascomycota</taxon>
        <taxon>Pezizomycotina</taxon>
        <taxon>Sordariomycetes</taxon>
        <taxon>Sordariomycetidae</taxon>
        <taxon>Diaporthales</taxon>
        <taxon>Diaporthaceae</taxon>
        <taxon>Diaporthe</taxon>
    </lineage>
</organism>
<feature type="compositionally biased region" description="Basic and acidic residues" evidence="6">
    <location>
        <begin position="1"/>
        <end position="16"/>
    </location>
</feature>
<feature type="transmembrane region" description="Helical" evidence="7">
    <location>
        <begin position="105"/>
        <end position="131"/>
    </location>
</feature>
<evidence type="ECO:0000256" key="4">
    <source>
        <dbReference type="ARBA" id="ARBA00022989"/>
    </source>
</evidence>
<dbReference type="PANTHER" id="PTHR23501">
    <property type="entry name" value="MAJOR FACILITATOR SUPERFAMILY"/>
    <property type="match status" value="1"/>
</dbReference>
<feature type="transmembrane region" description="Helical" evidence="7">
    <location>
        <begin position="577"/>
        <end position="599"/>
    </location>
</feature>
<feature type="transmembrane region" description="Helical" evidence="7">
    <location>
        <begin position="438"/>
        <end position="458"/>
    </location>
</feature>
<dbReference type="EMBL" id="JAUJFL010000006">
    <property type="protein sequence ID" value="KAK2601186.1"/>
    <property type="molecule type" value="Genomic_DNA"/>
</dbReference>
<evidence type="ECO:0000256" key="6">
    <source>
        <dbReference type="SAM" id="MobiDB-lite"/>
    </source>
</evidence>
<dbReference type="Gene3D" id="1.20.1250.20">
    <property type="entry name" value="MFS general substrate transporter like domains"/>
    <property type="match status" value="2"/>
</dbReference>
<feature type="transmembrane region" description="Helical" evidence="7">
    <location>
        <begin position="205"/>
        <end position="223"/>
    </location>
</feature>
<dbReference type="AlphaFoldDB" id="A0AAD9S8W8"/>
<proteinExistence type="inferred from homology"/>
<dbReference type="InterPro" id="IPR020846">
    <property type="entry name" value="MFS_dom"/>
</dbReference>
<feature type="domain" description="Major facilitator superfamily (MFS) profile" evidence="8">
    <location>
        <begin position="108"/>
        <end position="601"/>
    </location>
</feature>
<feature type="transmembrane region" description="Helical" evidence="7">
    <location>
        <begin position="500"/>
        <end position="523"/>
    </location>
</feature>
<keyword evidence="4 7" id="KW-1133">Transmembrane helix</keyword>
<evidence type="ECO:0000313" key="9">
    <source>
        <dbReference type="EMBL" id="KAK2601186.1"/>
    </source>
</evidence>
<comment type="caution">
    <text evidence="9">The sequence shown here is derived from an EMBL/GenBank/DDBJ whole genome shotgun (WGS) entry which is preliminary data.</text>
</comment>
<comment type="similarity">
    <text evidence="2">Belongs to the major facilitator superfamily. TCR/Tet family.</text>
</comment>
<evidence type="ECO:0000256" key="1">
    <source>
        <dbReference type="ARBA" id="ARBA00004141"/>
    </source>
</evidence>
<dbReference type="PANTHER" id="PTHR23501:SF193">
    <property type="entry name" value="MULTIDRUG TRANSPORTER, PUTATIVE (AFU_ORTHOLOGUE AFUA_8G00940)-RELATED"/>
    <property type="match status" value="1"/>
</dbReference>
<name>A0AAD9S8W8_PHOAM</name>
<evidence type="ECO:0000256" key="7">
    <source>
        <dbReference type="SAM" id="Phobius"/>
    </source>
</evidence>
<feature type="region of interest" description="Disordered" evidence="6">
    <location>
        <begin position="1"/>
        <end position="90"/>
    </location>
</feature>
<dbReference type="PROSITE" id="PS50850">
    <property type="entry name" value="MFS"/>
    <property type="match status" value="1"/>
</dbReference>
<evidence type="ECO:0000256" key="2">
    <source>
        <dbReference type="ARBA" id="ARBA00007520"/>
    </source>
</evidence>
<feature type="transmembrane region" description="Helical" evidence="7">
    <location>
        <begin position="410"/>
        <end position="431"/>
    </location>
</feature>
<evidence type="ECO:0000256" key="5">
    <source>
        <dbReference type="ARBA" id="ARBA00023136"/>
    </source>
</evidence>
<keyword evidence="3 7" id="KW-0812">Transmembrane</keyword>
<dbReference type="Proteomes" id="UP001265746">
    <property type="component" value="Unassembled WGS sequence"/>
</dbReference>
<feature type="transmembrane region" description="Helical" evidence="7">
    <location>
        <begin position="230"/>
        <end position="257"/>
    </location>
</feature>